<dbReference type="OrthoDB" id="3399128at2"/>
<protein>
    <recommendedName>
        <fullName evidence="3">PIN domain-containing protein</fullName>
    </recommendedName>
</protein>
<dbReference type="EMBL" id="RBKT01000001">
    <property type="protein sequence ID" value="RKR93114.1"/>
    <property type="molecule type" value="Genomic_DNA"/>
</dbReference>
<reference evidence="1 2" key="1">
    <citation type="submission" date="2018-10" db="EMBL/GenBank/DDBJ databases">
        <title>Sequencing the genomes of 1000 actinobacteria strains.</title>
        <authorList>
            <person name="Klenk H.-P."/>
        </authorList>
    </citation>
    <scope>NUCLEOTIDE SEQUENCE [LARGE SCALE GENOMIC DNA]</scope>
    <source>
        <strain evidence="1 2">DSM 45175</strain>
    </source>
</reference>
<dbReference type="Proteomes" id="UP000277671">
    <property type="component" value="Unassembled WGS sequence"/>
</dbReference>
<comment type="caution">
    <text evidence="1">The sequence shown here is derived from an EMBL/GenBank/DDBJ whole genome shotgun (WGS) entry which is preliminary data.</text>
</comment>
<evidence type="ECO:0000313" key="2">
    <source>
        <dbReference type="Proteomes" id="UP000277671"/>
    </source>
</evidence>
<keyword evidence="2" id="KW-1185">Reference proteome</keyword>
<accession>A0A495JXX4</accession>
<evidence type="ECO:0008006" key="3">
    <source>
        <dbReference type="Google" id="ProtNLM"/>
    </source>
</evidence>
<organism evidence="1 2">
    <name type="scientific">Micromonospora pisi</name>
    <dbReference type="NCBI Taxonomy" id="589240"/>
    <lineage>
        <taxon>Bacteria</taxon>
        <taxon>Bacillati</taxon>
        <taxon>Actinomycetota</taxon>
        <taxon>Actinomycetes</taxon>
        <taxon>Micromonosporales</taxon>
        <taxon>Micromonosporaceae</taxon>
        <taxon>Micromonospora</taxon>
    </lineage>
</organism>
<dbReference type="AlphaFoldDB" id="A0A495JXX4"/>
<proteinExistence type="predicted"/>
<gene>
    <name evidence="1" type="ORF">BDK92_7628</name>
</gene>
<sequence>MSQEIAVVLDDTALRAYVAGQVAVGELIAEVADENRQVGIPAACLAAAYAATATDEVGTALLALLMTTPAVRLLPLGVEPGADDVRQTGRFALAAGGDLATGHAILSALANQAHYATTKPHPAAAVLPARWGVIDLSEA</sequence>
<name>A0A495JXX4_9ACTN</name>
<dbReference type="RefSeq" id="WP_121161213.1">
    <property type="nucleotide sequence ID" value="NZ_RBKT01000001.1"/>
</dbReference>
<evidence type="ECO:0000313" key="1">
    <source>
        <dbReference type="EMBL" id="RKR93114.1"/>
    </source>
</evidence>